<reference evidence="6 7" key="1">
    <citation type="submission" date="2017-08" db="EMBL/GenBank/DDBJ databases">
        <title>Complete Genome Sequence of Streptomyces formicae KY5, the formicamycin producer.</title>
        <authorList>
            <person name="Holmes N.A."/>
            <person name="Devine R."/>
            <person name="Qin Z."/>
            <person name="Seipke R.F."/>
            <person name="Wilkinson B."/>
            <person name="Hutchings M.I."/>
        </authorList>
    </citation>
    <scope>NUCLEOTIDE SEQUENCE [LARGE SCALE GENOMIC DNA]</scope>
    <source>
        <strain evidence="6 7">KY5</strain>
    </source>
</reference>
<feature type="domain" description="3-hydroxyacyl-CoA dehydrogenase NAD binding" evidence="5">
    <location>
        <begin position="294"/>
        <end position="472"/>
    </location>
</feature>
<dbReference type="Gene3D" id="3.40.50.720">
    <property type="entry name" value="NAD(P)-binding Rossmann-like Domain"/>
    <property type="match status" value="2"/>
</dbReference>
<dbReference type="PANTHER" id="PTHR48075:SF9">
    <property type="entry name" value="3-HYDROXYBUTYRYL-COA DEHYDROGENASE"/>
    <property type="match status" value="1"/>
</dbReference>
<dbReference type="EMBL" id="CP022685">
    <property type="protein sequence ID" value="ATL32837.1"/>
    <property type="molecule type" value="Genomic_DNA"/>
</dbReference>
<evidence type="ECO:0000256" key="1">
    <source>
        <dbReference type="ARBA" id="ARBA00005086"/>
    </source>
</evidence>
<comment type="pathway">
    <text evidence="1">Lipid metabolism; butanoate metabolism.</text>
</comment>
<dbReference type="AlphaFoldDB" id="A0A291QMT9"/>
<feature type="domain" description="3-hydroxyacyl-CoA dehydrogenase C-terminal" evidence="4">
    <location>
        <begin position="175"/>
        <end position="271"/>
    </location>
</feature>
<evidence type="ECO:0000313" key="6">
    <source>
        <dbReference type="EMBL" id="ATL32837.1"/>
    </source>
</evidence>
<dbReference type="Pfam" id="PF00725">
    <property type="entry name" value="3HCDH"/>
    <property type="match status" value="2"/>
</dbReference>
<dbReference type="PANTHER" id="PTHR48075">
    <property type="entry name" value="3-HYDROXYACYL-COA DEHYDROGENASE FAMILY PROTEIN"/>
    <property type="match status" value="1"/>
</dbReference>
<dbReference type="InterPro" id="IPR006108">
    <property type="entry name" value="3HC_DH_C"/>
</dbReference>
<dbReference type="GO" id="GO:0006635">
    <property type="term" value="P:fatty acid beta-oxidation"/>
    <property type="evidence" value="ECO:0007669"/>
    <property type="project" value="TreeGrafter"/>
</dbReference>
<dbReference type="GO" id="GO:0070403">
    <property type="term" value="F:NAD+ binding"/>
    <property type="evidence" value="ECO:0007669"/>
    <property type="project" value="InterPro"/>
</dbReference>
<gene>
    <name evidence="6" type="ORF">KY5_7819c</name>
</gene>
<comment type="similarity">
    <text evidence="2">Belongs to the 3-hydroxyacyl-CoA dehydrogenase family.</text>
</comment>
<sequence length="574" mass="59553">MSLGYSQVAVVGIGAVGSALVDLLARAGLPVIAVEADEAALTAGRHRVAERSSDGERPGAVRWSASVADVADADLVIEALPERLDLKADVIGKARALCAPSTVFATTTTGLSVTELASRWGALARTVGLHLFPADPLEVVEVITTPLTDGAVREATERFVAGLGLDAVALPDRPGFIGGALTMAYLNSAVTMYEQRYASREDIDAAMTLGCGLPMGPLTRLDAIGLDVAHDSLEALYTRTGDRQYAPAPLLSHYVAAGLFGRKSGRGLYDYSAERGSGAPAARQGAAAARPIRTIGVVGSGTMGAGIAEVCARAGHPTVLVARSEAKAKGALLAVERSLGKAVTRGKLTSADLEATMGRLTGASQLEALDGCDLVIEAVVEELAVKRRLFAALGPLCRPDAVLASSTSSLPIIECATASGRPENVLGMHFFNPAPVMRLVEVVRTALTSDETVATAHTLATALGKQPVGCADRAGFIVNALLFPFLNRAIGMVEGHAVAPEDVDRVMTGGHGHPMGPLRLLDVVGLDVSLQIQRTLHQTFLEPSLAPAHYLEHLVGAGHLGRKTGVGFLNHARG</sequence>
<organism evidence="6 7">
    <name type="scientific">Streptomyces formicae</name>
    <dbReference type="NCBI Taxonomy" id="1616117"/>
    <lineage>
        <taxon>Bacteria</taxon>
        <taxon>Bacillati</taxon>
        <taxon>Actinomycetota</taxon>
        <taxon>Actinomycetes</taxon>
        <taxon>Kitasatosporales</taxon>
        <taxon>Streptomycetaceae</taxon>
        <taxon>Streptomyces</taxon>
    </lineage>
</organism>
<dbReference type="Proteomes" id="UP000221011">
    <property type="component" value="Chromosome"/>
</dbReference>
<dbReference type="GO" id="GO:0008691">
    <property type="term" value="F:3-hydroxybutyryl-CoA dehydrogenase activity"/>
    <property type="evidence" value="ECO:0007669"/>
    <property type="project" value="UniProtKB-EC"/>
</dbReference>
<dbReference type="EC" id="1.1.1.157" evidence="6"/>
<feature type="domain" description="3-hydroxyacyl-CoA dehydrogenase C-terminal" evidence="4">
    <location>
        <begin position="475"/>
        <end position="570"/>
    </location>
</feature>
<keyword evidence="7" id="KW-1185">Reference proteome</keyword>
<evidence type="ECO:0000256" key="2">
    <source>
        <dbReference type="ARBA" id="ARBA00009463"/>
    </source>
</evidence>
<dbReference type="FunFam" id="3.40.50.720:FF:000009">
    <property type="entry name" value="Fatty oxidation complex, alpha subunit"/>
    <property type="match status" value="1"/>
</dbReference>
<evidence type="ECO:0000259" key="4">
    <source>
        <dbReference type="Pfam" id="PF00725"/>
    </source>
</evidence>
<dbReference type="Pfam" id="PF02737">
    <property type="entry name" value="3HCDH_N"/>
    <property type="match status" value="2"/>
</dbReference>
<proteinExistence type="inferred from homology"/>
<dbReference type="GO" id="GO:0003857">
    <property type="term" value="F:(3S)-3-hydroxyacyl-CoA dehydrogenase (NAD+) activity"/>
    <property type="evidence" value="ECO:0007669"/>
    <property type="project" value="UniProtKB-EC"/>
</dbReference>
<dbReference type="Gene3D" id="1.10.1040.10">
    <property type="entry name" value="N-(1-d-carboxylethyl)-l-norvaline Dehydrogenase, domain 2"/>
    <property type="match status" value="2"/>
</dbReference>
<protein>
    <submittedName>
        <fullName evidence="6">3-hydroxybutyryl-CoA dehydrogenase, 3-hydroxyacyl-CoA dehydrogenase</fullName>
        <ecNumber evidence="6">1.1.1.157</ecNumber>
        <ecNumber evidence="6">1.1.1.35</ecNumber>
    </submittedName>
</protein>
<dbReference type="InterPro" id="IPR008927">
    <property type="entry name" value="6-PGluconate_DH-like_C_sf"/>
</dbReference>
<dbReference type="EC" id="1.1.1.35" evidence="6"/>
<feature type="domain" description="3-hydroxyacyl-CoA dehydrogenase NAD binding" evidence="5">
    <location>
        <begin position="7"/>
        <end position="170"/>
    </location>
</feature>
<dbReference type="SUPFAM" id="SSF48179">
    <property type="entry name" value="6-phosphogluconate dehydrogenase C-terminal domain-like"/>
    <property type="match status" value="2"/>
</dbReference>
<keyword evidence="3 6" id="KW-0560">Oxidoreductase</keyword>
<accession>A0A291QMT9</accession>
<name>A0A291QMT9_9ACTN</name>
<evidence type="ECO:0000259" key="5">
    <source>
        <dbReference type="Pfam" id="PF02737"/>
    </source>
</evidence>
<evidence type="ECO:0000313" key="7">
    <source>
        <dbReference type="Proteomes" id="UP000221011"/>
    </source>
</evidence>
<dbReference type="InterPro" id="IPR006176">
    <property type="entry name" value="3-OHacyl-CoA_DH_NAD-bd"/>
</dbReference>
<dbReference type="RefSeq" id="WP_098246711.1">
    <property type="nucleotide sequence ID" value="NZ_CP022685.1"/>
</dbReference>
<evidence type="ECO:0000256" key="3">
    <source>
        <dbReference type="ARBA" id="ARBA00023002"/>
    </source>
</evidence>
<dbReference type="InterPro" id="IPR036291">
    <property type="entry name" value="NAD(P)-bd_dom_sf"/>
</dbReference>
<dbReference type="SUPFAM" id="SSF51735">
    <property type="entry name" value="NAD(P)-binding Rossmann-fold domains"/>
    <property type="match status" value="2"/>
</dbReference>
<dbReference type="InterPro" id="IPR013328">
    <property type="entry name" value="6PGD_dom2"/>
</dbReference>
<dbReference type="KEGG" id="sfk:KY5_7819c"/>